<feature type="compositionally biased region" description="Acidic residues" evidence="14">
    <location>
        <begin position="768"/>
        <end position="780"/>
    </location>
</feature>
<evidence type="ECO:0000313" key="17">
    <source>
        <dbReference type="Ensembl" id="ENSECRP00000001337.1"/>
    </source>
</evidence>
<evidence type="ECO:0000256" key="11">
    <source>
        <dbReference type="ARBA" id="ARBA00023204"/>
    </source>
</evidence>
<dbReference type="GO" id="GO:0005634">
    <property type="term" value="C:nucleus"/>
    <property type="evidence" value="ECO:0007669"/>
    <property type="project" value="UniProtKB-SubCell"/>
</dbReference>
<feature type="region of interest" description="Disordered" evidence="14">
    <location>
        <begin position="185"/>
        <end position="292"/>
    </location>
</feature>
<feature type="region of interest" description="Disordered" evidence="14">
    <location>
        <begin position="768"/>
        <end position="811"/>
    </location>
</feature>
<dbReference type="InterPro" id="IPR036420">
    <property type="entry name" value="BRCT_dom_sf"/>
</dbReference>
<feature type="compositionally biased region" description="Polar residues" evidence="14">
    <location>
        <begin position="139"/>
        <end position="149"/>
    </location>
</feature>
<dbReference type="GeneID" id="114656694"/>
<dbReference type="GeneTree" id="ENSGT00940000161757"/>
<evidence type="ECO:0000256" key="13">
    <source>
        <dbReference type="ARBA" id="ARBA00023306"/>
    </source>
</evidence>
<dbReference type="PROSITE" id="PS50172">
    <property type="entry name" value="BRCT"/>
    <property type="match status" value="1"/>
</dbReference>
<evidence type="ECO:0000256" key="3">
    <source>
        <dbReference type="ARBA" id="ARBA00015014"/>
    </source>
</evidence>
<dbReference type="RefSeq" id="XP_028664167.1">
    <property type="nucleotide sequence ID" value="XM_028808334.2"/>
</dbReference>
<reference evidence="17" key="2">
    <citation type="submission" date="2025-08" db="UniProtKB">
        <authorList>
            <consortium name="Ensembl"/>
        </authorList>
    </citation>
    <scope>IDENTIFICATION</scope>
</reference>
<evidence type="ECO:0000256" key="8">
    <source>
        <dbReference type="ARBA" id="ARBA00022763"/>
    </source>
</evidence>
<evidence type="ECO:0000256" key="4">
    <source>
        <dbReference type="ARBA" id="ARBA00022454"/>
    </source>
</evidence>
<feature type="compositionally biased region" description="Acidic residues" evidence="14">
    <location>
        <begin position="185"/>
        <end position="196"/>
    </location>
</feature>
<dbReference type="Pfam" id="PF16770">
    <property type="entry name" value="RTT107_BRCT_5"/>
    <property type="match status" value="1"/>
</dbReference>
<gene>
    <name evidence="17" type="primary">mdc1</name>
</gene>
<keyword evidence="6" id="KW-0597">Phosphoprotein</keyword>
<evidence type="ECO:0000256" key="6">
    <source>
        <dbReference type="ARBA" id="ARBA00022553"/>
    </source>
</evidence>
<dbReference type="Proteomes" id="UP000694620">
    <property type="component" value="Chromosome 1"/>
</dbReference>
<evidence type="ECO:0000259" key="15">
    <source>
        <dbReference type="PROSITE" id="PS50006"/>
    </source>
</evidence>
<dbReference type="SMART" id="SM00240">
    <property type="entry name" value="FHA"/>
    <property type="match status" value="1"/>
</dbReference>
<keyword evidence="7" id="KW-0677">Repeat</keyword>
<accession>A0A8C4X2T9</accession>
<keyword evidence="9" id="KW-0832">Ubl conjugation</keyword>
<protein>
    <recommendedName>
        <fullName evidence="3">Mediator of DNA damage checkpoint protein 1</fullName>
    </recommendedName>
</protein>
<proteinExistence type="predicted"/>
<dbReference type="InterPro" id="IPR000253">
    <property type="entry name" value="FHA_dom"/>
</dbReference>
<dbReference type="Gene3D" id="3.40.50.10190">
    <property type="entry name" value="BRCT domain"/>
    <property type="match status" value="2"/>
</dbReference>
<feature type="compositionally biased region" description="Basic and acidic residues" evidence="14">
    <location>
        <begin position="1550"/>
        <end position="1561"/>
    </location>
</feature>
<name>A0A8C4X2T9_ERPCA</name>
<reference evidence="17" key="3">
    <citation type="submission" date="2025-09" db="UniProtKB">
        <authorList>
            <consortium name="Ensembl"/>
        </authorList>
    </citation>
    <scope>IDENTIFICATION</scope>
</reference>
<dbReference type="OrthoDB" id="342264at2759"/>
<keyword evidence="4" id="KW-0158">Chromosome</keyword>
<evidence type="ECO:0000256" key="12">
    <source>
        <dbReference type="ARBA" id="ARBA00023242"/>
    </source>
</evidence>
<dbReference type="GO" id="GO:0006281">
    <property type="term" value="P:DNA repair"/>
    <property type="evidence" value="ECO:0007669"/>
    <property type="project" value="UniProtKB-KW"/>
</dbReference>
<feature type="compositionally biased region" description="Basic and acidic residues" evidence="14">
    <location>
        <begin position="1755"/>
        <end position="1783"/>
    </location>
</feature>
<reference evidence="17" key="1">
    <citation type="submission" date="2021-06" db="EMBL/GenBank/DDBJ databases">
        <authorList>
            <consortium name="Wellcome Sanger Institute Data Sharing"/>
        </authorList>
    </citation>
    <scope>NUCLEOTIDE SEQUENCE [LARGE SCALE GENOMIC DNA]</scope>
</reference>
<feature type="compositionally biased region" description="Low complexity" evidence="14">
    <location>
        <begin position="245"/>
        <end position="263"/>
    </location>
</feature>
<feature type="compositionally biased region" description="Basic residues" evidence="14">
    <location>
        <begin position="1441"/>
        <end position="1452"/>
    </location>
</feature>
<dbReference type="CDD" id="cd18441">
    <property type="entry name" value="BRCT_MDC1_rpt2"/>
    <property type="match status" value="1"/>
</dbReference>
<dbReference type="Pfam" id="PF00498">
    <property type="entry name" value="FHA"/>
    <property type="match status" value="1"/>
</dbReference>
<dbReference type="CDD" id="cd17744">
    <property type="entry name" value="BRCT_MDC1_rpt1"/>
    <property type="match status" value="1"/>
</dbReference>
<evidence type="ECO:0000313" key="18">
    <source>
        <dbReference type="Proteomes" id="UP000694620"/>
    </source>
</evidence>
<dbReference type="PANTHER" id="PTHR23196">
    <property type="entry name" value="PAX TRANSCRIPTION ACTIVATION DOMAIN INTERACTING PROTEIN"/>
    <property type="match status" value="1"/>
</dbReference>
<dbReference type="PROSITE" id="PS50006">
    <property type="entry name" value="FHA_DOMAIN"/>
    <property type="match status" value="1"/>
</dbReference>
<feature type="region of interest" description="Disordered" evidence="14">
    <location>
        <begin position="1518"/>
        <end position="1571"/>
    </location>
</feature>
<feature type="compositionally biased region" description="Acidic residues" evidence="14">
    <location>
        <begin position="359"/>
        <end position="374"/>
    </location>
</feature>
<feature type="compositionally biased region" description="Polar residues" evidence="14">
    <location>
        <begin position="1784"/>
        <end position="1793"/>
    </location>
</feature>
<keyword evidence="12" id="KW-0539">Nucleus</keyword>
<feature type="region of interest" description="Disordered" evidence="14">
    <location>
        <begin position="1395"/>
        <end position="1459"/>
    </location>
</feature>
<evidence type="ECO:0000256" key="1">
    <source>
        <dbReference type="ARBA" id="ARBA00004123"/>
    </source>
</evidence>
<dbReference type="InterPro" id="IPR008984">
    <property type="entry name" value="SMAD_FHA_dom_sf"/>
</dbReference>
<dbReference type="Gene3D" id="2.60.200.20">
    <property type="match status" value="1"/>
</dbReference>
<dbReference type="SUPFAM" id="SSF49879">
    <property type="entry name" value="SMAD/FHA domain"/>
    <property type="match status" value="1"/>
</dbReference>
<evidence type="ECO:0000259" key="16">
    <source>
        <dbReference type="PROSITE" id="PS50172"/>
    </source>
</evidence>
<dbReference type="GO" id="GO:0005694">
    <property type="term" value="C:chromosome"/>
    <property type="evidence" value="ECO:0007669"/>
    <property type="project" value="UniProtKB-SubCell"/>
</dbReference>
<feature type="region of interest" description="Disordered" evidence="14">
    <location>
        <begin position="1750"/>
        <end position="1817"/>
    </location>
</feature>
<keyword evidence="18" id="KW-1185">Reference proteome</keyword>
<evidence type="ECO:0000256" key="5">
    <source>
        <dbReference type="ARBA" id="ARBA00022499"/>
    </source>
</evidence>
<dbReference type="SUPFAM" id="SSF52113">
    <property type="entry name" value="BRCT domain"/>
    <property type="match status" value="1"/>
</dbReference>
<organism evidence="17 18">
    <name type="scientific">Erpetoichthys calabaricus</name>
    <name type="common">Rope fish</name>
    <name type="synonym">Calamoichthys calabaricus</name>
    <dbReference type="NCBI Taxonomy" id="27687"/>
    <lineage>
        <taxon>Eukaryota</taxon>
        <taxon>Metazoa</taxon>
        <taxon>Chordata</taxon>
        <taxon>Craniata</taxon>
        <taxon>Vertebrata</taxon>
        <taxon>Euteleostomi</taxon>
        <taxon>Actinopterygii</taxon>
        <taxon>Polypteriformes</taxon>
        <taxon>Polypteridae</taxon>
        <taxon>Erpetoichthys</taxon>
    </lineage>
</organism>
<keyword evidence="10" id="KW-0007">Acetylation</keyword>
<keyword evidence="11" id="KW-0234">DNA repair</keyword>
<dbReference type="Pfam" id="PF16589">
    <property type="entry name" value="BRCT_2"/>
    <property type="match status" value="1"/>
</dbReference>
<evidence type="ECO:0000256" key="2">
    <source>
        <dbReference type="ARBA" id="ARBA00004286"/>
    </source>
</evidence>
<keyword evidence="5" id="KW-1017">Isopeptide bond</keyword>
<evidence type="ECO:0000256" key="7">
    <source>
        <dbReference type="ARBA" id="ARBA00022737"/>
    </source>
</evidence>
<dbReference type="PANTHER" id="PTHR23196:SF34">
    <property type="entry name" value="MEDIATOR OF DNA DAMAGE CHECKPOINT PROTEIN 1"/>
    <property type="match status" value="1"/>
</dbReference>
<dbReference type="InterPro" id="IPR051579">
    <property type="entry name" value="DDR_Transcriptional_Reg"/>
</dbReference>
<dbReference type="CDD" id="cd22665">
    <property type="entry name" value="FHA_MDC1"/>
    <property type="match status" value="1"/>
</dbReference>
<feature type="compositionally biased region" description="Basic and acidic residues" evidence="14">
    <location>
        <begin position="348"/>
        <end position="358"/>
    </location>
</feature>
<feature type="region of interest" description="Disordered" evidence="14">
    <location>
        <begin position="348"/>
        <end position="382"/>
    </location>
</feature>
<dbReference type="Ensembl" id="ENSECRT00000001361.1">
    <property type="protein sequence ID" value="ENSECRP00000001337.1"/>
    <property type="gene ID" value="ENSECRG00000000936.1"/>
</dbReference>
<evidence type="ECO:0000256" key="9">
    <source>
        <dbReference type="ARBA" id="ARBA00022843"/>
    </source>
</evidence>
<dbReference type="InterPro" id="IPR001357">
    <property type="entry name" value="BRCT_dom"/>
</dbReference>
<keyword evidence="13" id="KW-0131">Cell cycle</keyword>
<dbReference type="SMART" id="SM00292">
    <property type="entry name" value="BRCT"/>
    <property type="match status" value="2"/>
</dbReference>
<feature type="region of interest" description="Disordered" evidence="14">
    <location>
        <begin position="128"/>
        <end position="149"/>
    </location>
</feature>
<feature type="domain" description="FHA" evidence="15">
    <location>
        <begin position="49"/>
        <end position="98"/>
    </location>
</feature>
<evidence type="ECO:0000256" key="10">
    <source>
        <dbReference type="ARBA" id="ARBA00022990"/>
    </source>
</evidence>
<comment type="subcellular location">
    <subcellularLocation>
        <location evidence="2">Chromosome</location>
    </subcellularLocation>
    <subcellularLocation>
        <location evidence="1">Nucleus</location>
    </subcellularLocation>
</comment>
<feature type="domain" description="BRCT" evidence="16">
    <location>
        <begin position="1849"/>
        <end position="1927"/>
    </location>
</feature>
<keyword evidence="8" id="KW-0227">DNA damage</keyword>
<evidence type="ECO:0000256" key="14">
    <source>
        <dbReference type="SAM" id="MobiDB-lite"/>
    </source>
</evidence>
<sequence length="2062" mass="228765">MEQTQLIDEPFFIEETDNEVSIRRPMARIKVFNNAHCQEKDFLLFLGENTVGREETCTVAVPVGSVSKCHAVIEIESDSHLLWDCGSLNGTRKGRKLLKPRVHYDLQNGDLIMFADVPCQYIILNNESPRGSQKDSENASHTMAATNTVADKSKQEINCSSLLSHNGCTLEQPNNKSVGIKLEEEVDADEEEDDSLLPDTQTHTVTHPLTFEKTPVTTLRRYNLPLVSDSDSEEEDDKRRKQKKSAYTSDSSSPSVSDPKNSTFMSPGVTVIPESEDESSITPGSGPDLQRKQFHYDSNTDLEEEPLVSQSKKSVPSIASFASEESEIENSALCLKGKSTINKSIKKSLEQHNSKESLDEVVEVEESETSDTDVDDKVLSEQNSNISVAEVKEAKNVKAMGHSSSVVPFDMNPIEDNCSRSVCVSLGVEKKSQFKPSAVDYKRSSSVAENEEGNEKPNLINQIEAWEDEKQLLSKQHLELSSPCLSNSRAEAKVGADAATKNTNSESKPTADLVPLSTFTLENDTEEECEGDDSARGIYDAKIKATLQDDVFNDQQPSITTSAVDQRSQVASHFENSIDIEDQSAFLVQRPCNVKSSEMVPQTNKQDVPVSSSVSTELQTFQLDSDTDCEDEVENTTQQALCTEALSSMELGHERQVPTSLPSSIQNINFNVHSVTDVGDERQTVIKSTDCQSSSCLDQIAPTSVSVTQGLTHFCQDNKVEKSNNKLLAKSSDLCVSEAVDNSLSQLQSPVNASAPGVLNMFHIDSDTDSEEEPVLEGDDTLPTQEEGDSRRTSLVGVPYSPNTNDDSDTDVEVENVLPQCSKSYVNPQELHGNNNNDDARDVEQETQCYIYTTVNEDNIFKEPLPSDLKGRSQISCSSSSPCNFPTLPPQGKNEYDLITAPTQSFNSVDIDHDDIALAATQPYDFELNLSRDASIDETPTQAYDFNHRTSSTTKANCVPANSECQSENKSAFKLTMFKNTDIQPDNAFIKSGENSSTGITDIVEPLNAVHKEDENCTSLDSETPSFLLETQGNKQKNAPVTGKGDIQETLSSHSESEIKASEPVAVAESDEYFTQNTVPVSVWERNKTSESHVNKFVEEANIDNTPDIEQDNVKQRGYCAMQAAAAADVLHTKNEACTEEEKKDNDTIPLDFVDGQLQTSNTENKCNKIRADDSETCTLIGEKKNNNHEVYKEDISSVDNVNSNETLKDMDDHVTEKAGKKQHLDTVLSTWNISHDVNLVESKCFEKNDINVTYKQLSVNGSRIDSGTSFAEKEIICSSHNTEIQLTVKNSKGTVTDLPREVQSPKMVKNINAEKKCLTENSLNPISNTVQNTAIGLCLEAKKDGTMDYEFQPPNKETNPCDAQDNKKIKTAPIFLETTEQSISLRKSNRLALASQGREASEALNKPKSNRKRTTSVSKNNDGKNGDNNIALDENDAKAQKKRRTMKKHVSPKTAEAVLEDLKVQLPSTKNKGTVKAEKAGKKTLMPKSSSILMAMNEESDNAKINHESQDKVSIVESEINQQKTIPETEERGRRQCQSNSNLPANPKEIVKTNETEAPKRRNRRQGKSVIVQSLGDEHVGEVSGRKNEHVAFDNGNLESINKIPCTKKSKELKRKGKRHETSVTVESVFHDLADEELPEKRSRKEVPIVSCNRRSKRNEMEVCNVEQKEEKANSRKLQTSVEETDKKQDEYLEDVTENMKNPSETQEVPQYQVRHTRRKTSLTSSVVEDDLLQTTESFSRVCVRGKRSIKQMRSKDEQQRVDEQGGRSEIIEDGEKVEETIKQISSTTTPKQKGCLQGTNRRTKKEGTPQRLTGPATLCFRNQDLNLTPRSLISRTRCSSSPRASGIVKIMFTGVEDDLAEKTIHQLGGEMAESVQNCTHLITDRVRRTVKFLCALARGIPIVTPDWLDKCGKNGCFLSPNPFLVKDREQEKNFSFSLADSLAIARKKSLLEGFEIHVTPNVKPDPPQMKEIIECSGAVYLPKMPGKFKEKNIVVSCVEDITKCKTAFGASIPVVNSEFLLTGILQQSIELERYCIQMPGIERQGPADGQITSGSKKKRR</sequence>
<feature type="compositionally biased region" description="Polar residues" evidence="14">
    <location>
        <begin position="198"/>
        <end position="207"/>
    </location>
</feature>